<accession>A0ABX6IH88</accession>
<dbReference type="PANTHER" id="PTHR43423">
    <property type="entry name" value="ABC TRANSPORTER I FAMILY MEMBER 17"/>
    <property type="match status" value="1"/>
</dbReference>
<dbReference type="EMBL" id="CP045809">
    <property type="protein sequence ID" value="QHN34670.1"/>
    <property type="molecule type" value="Genomic_DNA"/>
</dbReference>
<dbReference type="InterPro" id="IPR005670">
    <property type="entry name" value="PstB-like"/>
</dbReference>
<dbReference type="InterPro" id="IPR003439">
    <property type="entry name" value="ABC_transporter-like_ATP-bd"/>
</dbReference>
<evidence type="ECO:0000256" key="3">
    <source>
        <dbReference type="ARBA" id="ARBA00022840"/>
    </source>
</evidence>
<feature type="domain" description="ABC transporter" evidence="6">
    <location>
        <begin position="5"/>
        <end position="230"/>
    </location>
</feature>
<dbReference type="PANTHER" id="PTHR43423:SF1">
    <property type="entry name" value="ABC TRANSPORTER I FAMILY MEMBER 17"/>
    <property type="match status" value="1"/>
</dbReference>
<dbReference type="InterPro" id="IPR027417">
    <property type="entry name" value="P-loop_NTPase"/>
</dbReference>
<dbReference type="PROSITE" id="PS50893">
    <property type="entry name" value="ABC_TRANSPORTER_2"/>
    <property type="match status" value="1"/>
</dbReference>
<evidence type="ECO:0000256" key="4">
    <source>
        <dbReference type="ARBA" id="ARBA00022967"/>
    </source>
</evidence>
<dbReference type="Pfam" id="PF00005">
    <property type="entry name" value="ABC_tran"/>
    <property type="match status" value="1"/>
</dbReference>
<evidence type="ECO:0000256" key="1">
    <source>
        <dbReference type="ARBA" id="ARBA00022448"/>
    </source>
</evidence>
<dbReference type="InterPro" id="IPR003593">
    <property type="entry name" value="AAA+_ATPase"/>
</dbReference>
<dbReference type="SUPFAM" id="SSF52540">
    <property type="entry name" value="P-loop containing nucleoside triphosphate hydrolases"/>
    <property type="match status" value="1"/>
</dbReference>
<evidence type="ECO:0000256" key="2">
    <source>
        <dbReference type="ARBA" id="ARBA00022741"/>
    </source>
</evidence>
<dbReference type="Proteomes" id="UP001059836">
    <property type="component" value="Chromosome"/>
</dbReference>
<evidence type="ECO:0000313" key="7">
    <source>
        <dbReference type="EMBL" id="QHN34670.1"/>
    </source>
</evidence>
<proteinExistence type="predicted"/>
<dbReference type="RefSeq" id="WP_213248037.1">
    <property type="nucleotide sequence ID" value="NZ_CP045806.1"/>
</dbReference>
<evidence type="ECO:0000256" key="5">
    <source>
        <dbReference type="SAM" id="MobiDB-lite"/>
    </source>
</evidence>
<evidence type="ECO:0000313" key="8">
    <source>
        <dbReference type="Proteomes" id="UP001059836"/>
    </source>
</evidence>
<dbReference type="PROSITE" id="PS00211">
    <property type="entry name" value="ABC_TRANSPORTER_1"/>
    <property type="match status" value="1"/>
</dbReference>
<keyword evidence="8" id="KW-1185">Reference proteome</keyword>
<evidence type="ECO:0000259" key="6">
    <source>
        <dbReference type="PROSITE" id="PS50893"/>
    </source>
</evidence>
<feature type="region of interest" description="Disordered" evidence="5">
    <location>
        <begin position="215"/>
        <end position="241"/>
    </location>
</feature>
<keyword evidence="2" id="KW-0547">Nucleotide-binding</keyword>
<organism evidence="7 8">
    <name type="scientific">Gordonia pseudamarae</name>
    <dbReference type="NCBI Taxonomy" id="2831662"/>
    <lineage>
        <taxon>Bacteria</taxon>
        <taxon>Bacillati</taxon>
        <taxon>Actinomycetota</taxon>
        <taxon>Actinomycetes</taxon>
        <taxon>Mycobacteriales</taxon>
        <taxon>Gordoniaceae</taxon>
        <taxon>Gordonia</taxon>
    </lineage>
</organism>
<dbReference type="InterPro" id="IPR017871">
    <property type="entry name" value="ABC_transporter-like_CS"/>
</dbReference>
<keyword evidence="1" id="KW-0813">Transport</keyword>
<dbReference type="CDD" id="cd03260">
    <property type="entry name" value="ABC_PstB_phosphate_transporter"/>
    <property type="match status" value="1"/>
</dbReference>
<sequence length="241" mass="25350">MNALFELSGLTVARDDARLLDDVTVAIPDTGVTAVIGASGSGKSTLLRCCNLLESPTAGRIAYRGTDLAEGDPRALRRRVAMVFQKPTVFPGTVIDNLRAADPQLTPDGAGELLSRVGLSADALDRVADTMSGGEAQRLCLARALATEPEVLLADEATSALDETSTAVLETLATRLAATGTPVVWVTHHMGQMNRIADHVIQLDHGRLVYAGEVSGLPADDGPGAKELTPGKFHRDNKEDS</sequence>
<dbReference type="GO" id="GO:0005524">
    <property type="term" value="F:ATP binding"/>
    <property type="evidence" value="ECO:0007669"/>
    <property type="project" value="UniProtKB-KW"/>
</dbReference>
<gene>
    <name evidence="7" type="ORF">GII31_06920</name>
</gene>
<name>A0ABX6IH88_9ACTN</name>
<protein>
    <submittedName>
        <fullName evidence="7">ATP-binding cassette domain-containing protein</fullName>
    </submittedName>
</protein>
<keyword evidence="4" id="KW-1278">Translocase</keyword>
<reference evidence="7" key="1">
    <citation type="journal article" date="2021" name="Nat. Microbiol.">
        <title>Cocultivation of an ultrasmall environmental parasitic bacterium with lytic ability against bacteria associated with wastewater foams.</title>
        <authorList>
            <person name="Batinovic S."/>
            <person name="Rose J.J.A."/>
            <person name="Ratcliffe J."/>
            <person name="Seviour R.J."/>
            <person name="Petrovski S."/>
        </authorList>
    </citation>
    <scope>NUCLEOTIDE SEQUENCE</scope>
    <source>
        <strain evidence="7">CON9</strain>
    </source>
</reference>
<dbReference type="SMART" id="SM00382">
    <property type="entry name" value="AAA"/>
    <property type="match status" value="1"/>
</dbReference>
<keyword evidence="3 7" id="KW-0067">ATP-binding</keyword>
<dbReference type="Gene3D" id="3.40.50.300">
    <property type="entry name" value="P-loop containing nucleotide triphosphate hydrolases"/>
    <property type="match status" value="1"/>
</dbReference>